<dbReference type="EMBL" id="BKCJ011268693">
    <property type="protein sequence ID" value="GFD12877.1"/>
    <property type="molecule type" value="Genomic_DNA"/>
</dbReference>
<organism evidence="2">
    <name type="scientific">Tanacetum cinerariifolium</name>
    <name type="common">Dalmatian daisy</name>
    <name type="synonym">Chrysanthemum cinerariifolium</name>
    <dbReference type="NCBI Taxonomy" id="118510"/>
    <lineage>
        <taxon>Eukaryota</taxon>
        <taxon>Viridiplantae</taxon>
        <taxon>Streptophyta</taxon>
        <taxon>Embryophyta</taxon>
        <taxon>Tracheophyta</taxon>
        <taxon>Spermatophyta</taxon>
        <taxon>Magnoliopsida</taxon>
        <taxon>eudicotyledons</taxon>
        <taxon>Gunneridae</taxon>
        <taxon>Pentapetalae</taxon>
        <taxon>asterids</taxon>
        <taxon>campanulids</taxon>
        <taxon>Asterales</taxon>
        <taxon>Asteraceae</taxon>
        <taxon>Asteroideae</taxon>
        <taxon>Anthemideae</taxon>
        <taxon>Anthemidinae</taxon>
        <taxon>Tanacetum</taxon>
    </lineage>
</organism>
<feature type="region of interest" description="Disordered" evidence="1">
    <location>
        <begin position="83"/>
        <end position="104"/>
    </location>
</feature>
<gene>
    <name evidence="2" type="ORF">Tci_884846</name>
</gene>
<feature type="non-terminal residue" evidence="2">
    <location>
        <position position="1"/>
    </location>
</feature>
<sequence length="166" mass="18225">NSGTGHLHRLRRPGRAARQLRCRRDPHHGQSLAGAGARQRFAVCRDHTDPARVVVGHIADDHSRRAGLAPVASTAAAAYRCDPGQRRSHRQRRLRQHRSRPAHAAHPIACPAVPHSATVRRRFAPRRTNGAGHRRRRHLDGTFSRPVADLGTGRSPAPFGVQSDGP</sequence>
<feature type="compositionally biased region" description="Basic residues" evidence="1">
    <location>
        <begin position="86"/>
        <end position="103"/>
    </location>
</feature>
<proteinExistence type="predicted"/>
<reference evidence="2" key="1">
    <citation type="journal article" date="2019" name="Sci. Rep.">
        <title>Draft genome of Tanacetum cinerariifolium, the natural source of mosquito coil.</title>
        <authorList>
            <person name="Yamashiro T."/>
            <person name="Shiraishi A."/>
            <person name="Satake H."/>
            <person name="Nakayama K."/>
        </authorList>
    </citation>
    <scope>NUCLEOTIDE SEQUENCE</scope>
</reference>
<evidence type="ECO:0000256" key="1">
    <source>
        <dbReference type="SAM" id="MobiDB-lite"/>
    </source>
</evidence>
<evidence type="ECO:0000313" key="2">
    <source>
        <dbReference type="EMBL" id="GFD12877.1"/>
    </source>
</evidence>
<feature type="non-terminal residue" evidence="2">
    <location>
        <position position="166"/>
    </location>
</feature>
<accession>A0A699TRZ0</accession>
<comment type="caution">
    <text evidence="2">The sequence shown here is derived from an EMBL/GenBank/DDBJ whole genome shotgun (WGS) entry which is preliminary data.</text>
</comment>
<feature type="region of interest" description="Disordered" evidence="1">
    <location>
        <begin position="124"/>
        <end position="166"/>
    </location>
</feature>
<name>A0A699TRZ0_TANCI</name>
<protein>
    <submittedName>
        <fullName evidence="2">Uncharacterized protein</fullName>
    </submittedName>
</protein>
<dbReference type="AlphaFoldDB" id="A0A699TRZ0"/>